<name>A0A9E8LUG7_9BACI</name>
<dbReference type="Proteomes" id="UP001164718">
    <property type="component" value="Chromosome"/>
</dbReference>
<evidence type="ECO:0000259" key="2">
    <source>
        <dbReference type="Pfam" id="PF07687"/>
    </source>
</evidence>
<dbReference type="GO" id="GO:0046657">
    <property type="term" value="P:folic acid catabolic process"/>
    <property type="evidence" value="ECO:0007669"/>
    <property type="project" value="TreeGrafter"/>
</dbReference>
<dbReference type="InterPro" id="IPR017439">
    <property type="entry name" value="Amidohydrolase"/>
</dbReference>
<dbReference type="InterPro" id="IPR036264">
    <property type="entry name" value="Bact_exopeptidase_dim_dom"/>
</dbReference>
<feature type="domain" description="Peptidase M20 dimerisation" evidence="2">
    <location>
        <begin position="170"/>
        <end position="258"/>
    </location>
</feature>
<dbReference type="EMBL" id="CP106878">
    <property type="protein sequence ID" value="WAA09024.1"/>
    <property type="molecule type" value="Genomic_DNA"/>
</dbReference>
<evidence type="ECO:0000313" key="4">
    <source>
        <dbReference type="Proteomes" id="UP001164718"/>
    </source>
</evidence>
<dbReference type="Pfam" id="PF01546">
    <property type="entry name" value="Peptidase_M20"/>
    <property type="match status" value="1"/>
</dbReference>
<proteinExistence type="inferred from homology"/>
<protein>
    <recommendedName>
        <fullName evidence="1">Peptidase M20 domain-containing protein 2</fullName>
    </recommendedName>
</protein>
<dbReference type="InterPro" id="IPR011650">
    <property type="entry name" value="Peptidase_M20_dimer"/>
</dbReference>
<dbReference type="NCBIfam" id="TIGR01891">
    <property type="entry name" value="amidohydrolases"/>
    <property type="match status" value="1"/>
</dbReference>
<dbReference type="CDD" id="cd05672">
    <property type="entry name" value="M20_ACY1L2-like"/>
    <property type="match status" value="1"/>
</dbReference>
<dbReference type="GO" id="GO:0016805">
    <property type="term" value="F:dipeptidase activity"/>
    <property type="evidence" value="ECO:0007669"/>
    <property type="project" value="InterPro"/>
</dbReference>
<keyword evidence="4" id="KW-1185">Reference proteome</keyword>
<dbReference type="AlphaFoldDB" id="A0A9E8LUG7"/>
<dbReference type="Pfam" id="PF07687">
    <property type="entry name" value="M20_dimer"/>
    <property type="match status" value="1"/>
</dbReference>
<dbReference type="PANTHER" id="PTHR30575:SF0">
    <property type="entry name" value="XAA-ARG DIPEPTIDASE"/>
    <property type="match status" value="1"/>
</dbReference>
<dbReference type="SUPFAM" id="SSF55031">
    <property type="entry name" value="Bacterial exopeptidase dimerisation domain"/>
    <property type="match status" value="1"/>
</dbReference>
<comment type="similarity">
    <text evidence="1">Belongs to the peptidase M20A family.</text>
</comment>
<dbReference type="KEGG" id="faf:OE104_10505"/>
<sequence>MKEKLRFYLNDIQEMLFEISMYMYKHPELGDQEFESSKRLANVLEEHGFSVEWGIANRPTAFRAEFSGTKSGPTVCYLAEYDALPGIGHGCGHNLIGTMSTGAGILLSKIVSETGGKVVVFGTPAEETNGAKVPMTEKGLFDGIDVAMMVHPSGESYESGASLAMDALQFTYYGKAAHAAAAPEKGINALDAVIQLFNGINALREHLPLDVKIHGIINEGGKAANIVPDLASAQFYIRASTRAVLNQVVKRVKNIAEGAALMTGAKLEISNYELSYDNMVTNRTLSDRFTKNLSAISSKPIYPPKKEYGSLDLGNVSQVVPAIHPYIGLNAPGLVGHTKEFADQTITADGRQALVEGTLALAYTGYDCLTDKDLMKAIKEEFLQINKLSMANK</sequence>
<dbReference type="PIRSF" id="PIRSF037226">
    <property type="entry name" value="Amidohydrolase_ACY1L2_prd"/>
    <property type="match status" value="1"/>
</dbReference>
<dbReference type="InterPro" id="IPR002933">
    <property type="entry name" value="Peptidase_M20"/>
</dbReference>
<accession>A0A9E8LUG7</accession>
<dbReference type="Gene3D" id="3.30.70.360">
    <property type="match status" value="1"/>
</dbReference>
<evidence type="ECO:0000256" key="1">
    <source>
        <dbReference type="PIRNR" id="PIRNR037226"/>
    </source>
</evidence>
<organism evidence="3 4">
    <name type="scientific">Fervidibacillus albus</name>
    <dbReference type="NCBI Taxonomy" id="2980026"/>
    <lineage>
        <taxon>Bacteria</taxon>
        <taxon>Bacillati</taxon>
        <taxon>Bacillota</taxon>
        <taxon>Bacilli</taxon>
        <taxon>Bacillales</taxon>
        <taxon>Bacillaceae</taxon>
        <taxon>Fervidibacillus</taxon>
    </lineage>
</organism>
<gene>
    <name evidence="3" type="ORF">OE104_10505</name>
</gene>
<dbReference type="InterPro" id="IPR017144">
    <property type="entry name" value="Xaa-Arg_dipeptidase"/>
</dbReference>
<dbReference type="GO" id="GO:0071713">
    <property type="term" value="F:para-aminobenzoyl-glutamate hydrolase activity"/>
    <property type="evidence" value="ECO:0007669"/>
    <property type="project" value="TreeGrafter"/>
</dbReference>
<dbReference type="PANTHER" id="PTHR30575">
    <property type="entry name" value="PEPTIDASE M20"/>
    <property type="match status" value="1"/>
</dbReference>
<dbReference type="RefSeq" id="WP_275416808.1">
    <property type="nucleotide sequence ID" value="NZ_CP106878.1"/>
</dbReference>
<evidence type="ECO:0000313" key="3">
    <source>
        <dbReference type="EMBL" id="WAA09024.1"/>
    </source>
</evidence>
<dbReference type="FunFam" id="3.30.70.360:FF:000004">
    <property type="entry name" value="Peptidase M20 domain-containing protein 2"/>
    <property type="match status" value="1"/>
</dbReference>
<dbReference type="SUPFAM" id="SSF53187">
    <property type="entry name" value="Zn-dependent exopeptidases"/>
    <property type="match status" value="1"/>
</dbReference>
<dbReference type="Gene3D" id="3.40.630.10">
    <property type="entry name" value="Zn peptidases"/>
    <property type="match status" value="1"/>
</dbReference>
<dbReference type="GO" id="GO:0005737">
    <property type="term" value="C:cytoplasm"/>
    <property type="evidence" value="ECO:0007669"/>
    <property type="project" value="TreeGrafter"/>
</dbReference>
<dbReference type="InterPro" id="IPR052030">
    <property type="entry name" value="Peptidase_M20/M20A_hydrolases"/>
</dbReference>
<reference evidence="3" key="1">
    <citation type="submission" date="2022-09" db="EMBL/GenBank/DDBJ databases">
        <title>Complete Genomes of Fervidibacillus albus and Fervidibacillus halotolerans isolated from tidal flat sediments.</title>
        <authorList>
            <person name="Kwon K.K."/>
            <person name="Yang S.-H."/>
            <person name="Park M.J."/>
            <person name="Oh H.-M."/>
        </authorList>
    </citation>
    <scope>NUCLEOTIDE SEQUENCE</scope>
    <source>
        <strain evidence="3">MEBiC13591</strain>
    </source>
</reference>